<dbReference type="AlphaFoldDB" id="A0A9R0DFF9"/>
<dbReference type="InterPro" id="IPR010562">
    <property type="entry name" value="Haemolymph_juvenile_hormone-bd"/>
</dbReference>
<feature type="chain" id="PRO_5040471522" evidence="1">
    <location>
        <begin position="26"/>
        <end position="234"/>
    </location>
</feature>
<gene>
    <name evidence="3" type="primary">LOC118276338</name>
</gene>
<keyword evidence="2" id="KW-1185">Reference proteome</keyword>
<dbReference type="PANTHER" id="PTHR11008">
    <property type="entry name" value="PROTEIN TAKEOUT-LIKE PROTEIN"/>
    <property type="match status" value="1"/>
</dbReference>
<dbReference type="PANTHER" id="PTHR11008:SF32">
    <property type="entry name" value="CIRCADIAN CLOCK-CONTROLLED PROTEIN DAYWAKE-RELATED"/>
    <property type="match status" value="1"/>
</dbReference>
<dbReference type="RefSeq" id="XP_035450503.1">
    <property type="nucleotide sequence ID" value="XM_035594610.2"/>
</dbReference>
<dbReference type="Gene3D" id="3.15.10.30">
    <property type="entry name" value="Haemolymph juvenile hormone binding protein"/>
    <property type="match status" value="1"/>
</dbReference>
<reference evidence="3" key="1">
    <citation type="submission" date="2025-08" db="UniProtKB">
        <authorList>
            <consortium name="RefSeq"/>
        </authorList>
    </citation>
    <scope>IDENTIFICATION</scope>
    <source>
        <tissue evidence="3">Whole larval tissue</tissue>
    </source>
</reference>
<dbReference type="InterPro" id="IPR038606">
    <property type="entry name" value="To_sf"/>
</dbReference>
<feature type="signal peptide" evidence="1">
    <location>
        <begin position="1"/>
        <end position="25"/>
    </location>
</feature>
<keyword evidence="1" id="KW-0732">Signal</keyword>
<protein>
    <submittedName>
        <fullName evidence="3">Uncharacterized protein LOC118276338</fullName>
    </submittedName>
</protein>
<evidence type="ECO:0000313" key="3">
    <source>
        <dbReference type="RefSeq" id="XP_035450503.1"/>
    </source>
</evidence>
<name>A0A9R0DFF9_SPOFR</name>
<dbReference type="Proteomes" id="UP000829999">
    <property type="component" value="Chromosome 31"/>
</dbReference>
<proteinExistence type="predicted"/>
<evidence type="ECO:0000256" key="1">
    <source>
        <dbReference type="SAM" id="SignalP"/>
    </source>
</evidence>
<accession>A0A9R0DFF9</accession>
<organism evidence="2 3">
    <name type="scientific">Spodoptera frugiperda</name>
    <name type="common">Fall armyworm</name>
    <dbReference type="NCBI Taxonomy" id="7108"/>
    <lineage>
        <taxon>Eukaryota</taxon>
        <taxon>Metazoa</taxon>
        <taxon>Ecdysozoa</taxon>
        <taxon>Arthropoda</taxon>
        <taxon>Hexapoda</taxon>
        <taxon>Insecta</taxon>
        <taxon>Pterygota</taxon>
        <taxon>Neoptera</taxon>
        <taxon>Endopterygota</taxon>
        <taxon>Lepidoptera</taxon>
        <taxon>Glossata</taxon>
        <taxon>Ditrysia</taxon>
        <taxon>Noctuoidea</taxon>
        <taxon>Noctuidae</taxon>
        <taxon>Amphipyrinae</taxon>
        <taxon>Spodoptera</taxon>
    </lineage>
</organism>
<dbReference type="OrthoDB" id="6854146at2759"/>
<sequence length="234" mass="26840">MCINTGKMLSALNIVFLLFCESALSERVLCAFTDEKCLTESCERAFKNFINSKSGVDSSDPMQLDSMTIDLPKIKYGAQNNTFLGMSNCHVVLTRISTERSKFMYNISCPSLSMKLDYDMKDQLGSKNVDEKGNCVVSFDDYLLRFVGDYSQYNGIDNKIHLTIKSYKFTPDNKARVHYECKKQSSGDKQNSTDWRDTHQQAAKHLLQSFMAKYMNKVNHFLESKSSDEIFYQK</sequence>
<dbReference type="Pfam" id="PF06585">
    <property type="entry name" value="JHBP"/>
    <property type="match status" value="1"/>
</dbReference>
<dbReference type="GeneID" id="118276338"/>
<dbReference type="GO" id="GO:0005615">
    <property type="term" value="C:extracellular space"/>
    <property type="evidence" value="ECO:0007669"/>
    <property type="project" value="TreeGrafter"/>
</dbReference>
<evidence type="ECO:0000313" key="2">
    <source>
        <dbReference type="Proteomes" id="UP000829999"/>
    </source>
</evidence>
<dbReference type="SMART" id="SM00700">
    <property type="entry name" value="JHBP"/>
    <property type="match status" value="1"/>
</dbReference>